<dbReference type="AlphaFoldDB" id="A0A4P6K3Y2"/>
<protein>
    <submittedName>
        <fullName evidence="1">Uncharacterized protein</fullName>
    </submittedName>
</protein>
<accession>A0A4P6K3Y2</accession>
<sequence>MSRPYHRLIGILWCGDPSLLIAAAHVLIATGIARRYPEILLIKIELKPCLSIGHHLVRRYPPEALM</sequence>
<dbReference type="Proteomes" id="UP000290365">
    <property type="component" value="Chromosome"/>
</dbReference>
<dbReference type="RefSeq" id="WP_129893285.1">
    <property type="nucleotide sequence ID" value="NZ_CP035758.1"/>
</dbReference>
<reference evidence="1 2" key="1">
    <citation type="submission" date="2019-01" db="EMBL/GenBank/DDBJ databases">
        <title>Ktedonosporobacter rubrisoli SCAWS-G2.</title>
        <authorList>
            <person name="Huang Y."/>
            <person name="Yan B."/>
        </authorList>
    </citation>
    <scope>NUCLEOTIDE SEQUENCE [LARGE SCALE GENOMIC DNA]</scope>
    <source>
        <strain evidence="1 2">SCAWS-G2</strain>
    </source>
</reference>
<organism evidence="1 2">
    <name type="scientific">Ktedonosporobacter rubrisoli</name>
    <dbReference type="NCBI Taxonomy" id="2509675"/>
    <lineage>
        <taxon>Bacteria</taxon>
        <taxon>Bacillati</taxon>
        <taxon>Chloroflexota</taxon>
        <taxon>Ktedonobacteria</taxon>
        <taxon>Ktedonobacterales</taxon>
        <taxon>Ktedonosporobacteraceae</taxon>
        <taxon>Ktedonosporobacter</taxon>
    </lineage>
</organism>
<name>A0A4P6K3Y2_KTERU</name>
<evidence type="ECO:0000313" key="1">
    <source>
        <dbReference type="EMBL" id="QBD82216.1"/>
    </source>
</evidence>
<evidence type="ECO:0000313" key="2">
    <source>
        <dbReference type="Proteomes" id="UP000290365"/>
    </source>
</evidence>
<dbReference type="EMBL" id="CP035758">
    <property type="protein sequence ID" value="QBD82216.1"/>
    <property type="molecule type" value="Genomic_DNA"/>
</dbReference>
<dbReference type="KEGG" id="kbs:EPA93_42055"/>
<proteinExistence type="predicted"/>
<keyword evidence="2" id="KW-1185">Reference proteome</keyword>
<gene>
    <name evidence="1" type="ORF">EPA93_42055</name>
</gene>